<dbReference type="PRINTS" id="PR00344">
    <property type="entry name" value="BCTRLSENSOR"/>
</dbReference>
<dbReference type="Pfam" id="PF13426">
    <property type="entry name" value="PAS_9"/>
    <property type="match status" value="1"/>
</dbReference>
<evidence type="ECO:0000256" key="8">
    <source>
        <dbReference type="SAM" id="Coils"/>
    </source>
</evidence>
<comment type="catalytic activity">
    <reaction evidence="1">
        <text>ATP + protein L-histidine = ADP + protein N-phospho-L-histidine.</text>
        <dbReference type="EC" id="2.7.13.3"/>
    </reaction>
</comment>
<evidence type="ECO:0000313" key="13">
    <source>
        <dbReference type="Proteomes" id="UP000630528"/>
    </source>
</evidence>
<dbReference type="GO" id="GO:0000156">
    <property type="term" value="F:phosphorelay response regulator activity"/>
    <property type="evidence" value="ECO:0007669"/>
    <property type="project" value="TreeGrafter"/>
</dbReference>
<dbReference type="SMART" id="SM00388">
    <property type="entry name" value="HisKA"/>
    <property type="match status" value="1"/>
</dbReference>
<dbReference type="GO" id="GO:0030295">
    <property type="term" value="F:protein kinase activator activity"/>
    <property type="evidence" value="ECO:0007669"/>
    <property type="project" value="TreeGrafter"/>
</dbReference>
<dbReference type="SMART" id="SM00091">
    <property type="entry name" value="PAS"/>
    <property type="match status" value="1"/>
</dbReference>
<dbReference type="PROSITE" id="PS50112">
    <property type="entry name" value="PAS"/>
    <property type="match status" value="1"/>
</dbReference>
<dbReference type="InterPro" id="IPR035965">
    <property type="entry name" value="PAS-like_dom_sf"/>
</dbReference>
<dbReference type="InterPro" id="IPR036890">
    <property type="entry name" value="HATPase_C_sf"/>
</dbReference>
<dbReference type="RefSeq" id="WP_201168301.1">
    <property type="nucleotide sequence ID" value="NZ_JAEPWM010000002.1"/>
</dbReference>
<dbReference type="Proteomes" id="UP000630528">
    <property type="component" value="Unassembled WGS sequence"/>
</dbReference>
<dbReference type="InterPro" id="IPR005467">
    <property type="entry name" value="His_kinase_dom"/>
</dbReference>
<keyword evidence="7" id="KW-0472">Membrane</keyword>
<dbReference type="PANTHER" id="PTHR42878:SF15">
    <property type="entry name" value="BACTERIOPHYTOCHROME"/>
    <property type="match status" value="1"/>
</dbReference>
<dbReference type="CDD" id="cd00082">
    <property type="entry name" value="HisKA"/>
    <property type="match status" value="1"/>
</dbReference>
<keyword evidence="6" id="KW-0418">Kinase</keyword>
<dbReference type="EC" id="2.7.13.3" evidence="3"/>
<dbReference type="InterPro" id="IPR004358">
    <property type="entry name" value="Sig_transdc_His_kin-like_C"/>
</dbReference>
<dbReference type="GO" id="GO:0005886">
    <property type="term" value="C:plasma membrane"/>
    <property type="evidence" value="ECO:0007669"/>
    <property type="project" value="UniProtKB-SubCell"/>
</dbReference>
<dbReference type="InterPro" id="IPR036097">
    <property type="entry name" value="HisK_dim/P_sf"/>
</dbReference>
<dbReference type="AlphaFoldDB" id="A0A934TST4"/>
<keyword evidence="4" id="KW-0597">Phosphoprotein</keyword>
<evidence type="ECO:0000256" key="4">
    <source>
        <dbReference type="ARBA" id="ARBA00022553"/>
    </source>
</evidence>
<dbReference type="PROSITE" id="PS50113">
    <property type="entry name" value="PAC"/>
    <property type="match status" value="1"/>
</dbReference>
<feature type="domain" description="PAC" evidence="11">
    <location>
        <begin position="102"/>
        <end position="154"/>
    </location>
</feature>
<name>A0A934TST4_9BURK</name>
<sequence length="535" mass="59357">MGRLASQEPLFMSMDAAVERPEPVFNEPDAALELAAGLGRLGAWSLDLRDNTQVWSEQLYHLLEVPPGTPVPLDFGLTLVAPEHQGIVRAAIERCATHGFPYDLQVQAVTGRGRQLWVRLIGRAEYDGDGAIIGLRGAFQDISMLAQAQEEKRLLAERLSVTLESMTEGFYVVDREWRVTYANSEAARVMRLARSEALGKHLWMEIFPQAIDTVFHTELERAVQTGRSVQLEEYYRPLDLWVFVRAYPSSFGLAVAFTDISKRRRAEDEVRRLNAELEERVLERTAKLRAANAELENFAHAVAHDLRTPLCAGRSFAHALQATDGDRLGADGQHYLRQIHASLQFMDDMTQKLLDLAKLSRSAIQLEAVDLSAIAHAILDGHRQHEPGRHVDVRIEPGLTAHADRVLVTQVLLNLIGNAWKFTRHSNQPRIELGAKSGPAGQRTFFVRDNGPGFDMAYASRLFAPFVRLHTDPAFEGTGIGLATVRKIVELHGGAAWAEAGIDAGACFHFTLPAVRRLPGAKGSRNSGQARRRAA</sequence>
<protein>
    <recommendedName>
        <fullName evidence="3">histidine kinase</fullName>
        <ecNumber evidence="3">2.7.13.3</ecNumber>
    </recommendedName>
</protein>
<dbReference type="EMBL" id="JAEPWM010000002">
    <property type="protein sequence ID" value="MBK6006097.1"/>
    <property type="molecule type" value="Genomic_DNA"/>
</dbReference>
<dbReference type="Gene3D" id="3.30.450.20">
    <property type="entry name" value="PAS domain"/>
    <property type="match status" value="2"/>
</dbReference>
<keyword evidence="5" id="KW-0808">Transferase</keyword>
<dbReference type="GO" id="GO:0000155">
    <property type="term" value="F:phosphorelay sensor kinase activity"/>
    <property type="evidence" value="ECO:0007669"/>
    <property type="project" value="InterPro"/>
</dbReference>
<dbReference type="SUPFAM" id="SSF55785">
    <property type="entry name" value="PYP-like sensor domain (PAS domain)"/>
    <property type="match status" value="2"/>
</dbReference>
<evidence type="ECO:0000259" key="10">
    <source>
        <dbReference type="PROSITE" id="PS50112"/>
    </source>
</evidence>
<dbReference type="SMART" id="SM00387">
    <property type="entry name" value="HATPase_c"/>
    <property type="match status" value="1"/>
</dbReference>
<dbReference type="Gene3D" id="1.10.287.130">
    <property type="match status" value="1"/>
</dbReference>
<dbReference type="InterPro" id="IPR003661">
    <property type="entry name" value="HisK_dim/P_dom"/>
</dbReference>
<dbReference type="PROSITE" id="PS50109">
    <property type="entry name" value="HIS_KIN"/>
    <property type="match status" value="1"/>
</dbReference>
<evidence type="ECO:0000256" key="5">
    <source>
        <dbReference type="ARBA" id="ARBA00022679"/>
    </source>
</evidence>
<dbReference type="PANTHER" id="PTHR42878">
    <property type="entry name" value="TWO-COMPONENT HISTIDINE KINASE"/>
    <property type="match status" value="1"/>
</dbReference>
<dbReference type="GO" id="GO:0007234">
    <property type="term" value="P:osmosensory signaling via phosphorelay pathway"/>
    <property type="evidence" value="ECO:0007669"/>
    <property type="project" value="TreeGrafter"/>
</dbReference>
<evidence type="ECO:0000313" key="12">
    <source>
        <dbReference type="EMBL" id="MBK6006097.1"/>
    </source>
</evidence>
<feature type="coiled-coil region" evidence="8">
    <location>
        <begin position="263"/>
        <end position="294"/>
    </location>
</feature>
<dbReference type="SUPFAM" id="SSF47384">
    <property type="entry name" value="Homodimeric domain of signal transducing histidine kinase"/>
    <property type="match status" value="1"/>
</dbReference>
<reference evidence="12" key="1">
    <citation type="journal article" date="2012" name="J. Microbiol. Biotechnol.">
        <title>Ramlibacter ginsenosidimutans sp. nov., with ginsenoside-converting activity.</title>
        <authorList>
            <person name="Wang L."/>
            <person name="An D.S."/>
            <person name="Kim S.G."/>
            <person name="Jin F.X."/>
            <person name="Kim S.C."/>
            <person name="Lee S.T."/>
            <person name="Im W.T."/>
        </authorList>
    </citation>
    <scope>NUCLEOTIDE SEQUENCE</scope>
    <source>
        <strain evidence="12">KACC 17527</strain>
    </source>
</reference>
<comment type="subcellular location">
    <subcellularLocation>
        <location evidence="2">Cell inner membrane</location>
        <topology evidence="2">Multi-pass membrane protein</topology>
    </subcellularLocation>
</comment>
<keyword evidence="13" id="KW-1185">Reference proteome</keyword>
<dbReference type="Gene3D" id="3.30.565.10">
    <property type="entry name" value="Histidine kinase-like ATPase, C-terminal domain"/>
    <property type="match status" value="1"/>
</dbReference>
<reference evidence="12" key="2">
    <citation type="submission" date="2021-01" db="EMBL/GenBank/DDBJ databases">
        <authorList>
            <person name="Kang M."/>
        </authorList>
    </citation>
    <scope>NUCLEOTIDE SEQUENCE</scope>
    <source>
        <strain evidence="12">KACC 17527</strain>
    </source>
</reference>
<dbReference type="Pfam" id="PF00512">
    <property type="entry name" value="HisKA"/>
    <property type="match status" value="1"/>
</dbReference>
<dbReference type="InterPro" id="IPR000014">
    <property type="entry name" value="PAS"/>
</dbReference>
<evidence type="ECO:0000256" key="1">
    <source>
        <dbReference type="ARBA" id="ARBA00000085"/>
    </source>
</evidence>
<organism evidence="12 13">
    <name type="scientific">Ramlibacter ginsenosidimutans</name>
    <dbReference type="NCBI Taxonomy" id="502333"/>
    <lineage>
        <taxon>Bacteria</taxon>
        <taxon>Pseudomonadati</taxon>
        <taxon>Pseudomonadota</taxon>
        <taxon>Betaproteobacteria</taxon>
        <taxon>Burkholderiales</taxon>
        <taxon>Comamonadaceae</taxon>
        <taxon>Ramlibacter</taxon>
    </lineage>
</organism>
<evidence type="ECO:0000256" key="3">
    <source>
        <dbReference type="ARBA" id="ARBA00012438"/>
    </source>
</evidence>
<dbReference type="Pfam" id="PF02518">
    <property type="entry name" value="HATPase_c"/>
    <property type="match status" value="1"/>
</dbReference>
<dbReference type="InterPro" id="IPR000700">
    <property type="entry name" value="PAS-assoc_C"/>
</dbReference>
<comment type="caution">
    <text evidence="12">The sequence shown here is derived from an EMBL/GenBank/DDBJ whole genome shotgun (WGS) entry which is preliminary data.</text>
</comment>
<dbReference type="SUPFAM" id="SSF55874">
    <property type="entry name" value="ATPase domain of HSP90 chaperone/DNA topoisomerase II/histidine kinase"/>
    <property type="match status" value="1"/>
</dbReference>
<keyword evidence="8" id="KW-0175">Coiled coil</keyword>
<dbReference type="InterPro" id="IPR050351">
    <property type="entry name" value="BphY/WalK/GraS-like"/>
</dbReference>
<dbReference type="FunFam" id="3.30.565.10:FF:000006">
    <property type="entry name" value="Sensor histidine kinase WalK"/>
    <property type="match status" value="1"/>
</dbReference>
<evidence type="ECO:0000256" key="2">
    <source>
        <dbReference type="ARBA" id="ARBA00004429"/>
    </source>
</evidence>
<gene>
    <name evidence="12" type="ORF">JJB11_08310</name>
</gene>
<evidence type="ECO:0000259" key="11">
    <source>
        <dbReference type="PROSITE" id="PS50113"/>
    </source>
</evidence>
<evidence type="ECO:0000256" key="7">
    <source>
        <dbReference type="ARBA" id="ARBA00023136"/>
    </source>
</evidence>
<dbReference type="InterPro" id="IPR013656">
    <property type="entry name" value="PAS_4"/>
</dbReference>
<dbReference type="CDD" id="cd00130">
    <property type="entry name" value="PAS"/>
    <property type="match status" value="2"/>
</dbReference>
<evidence type="ECO:0000259" key="9">
    <source>
        <dbReference type="PROSITE" id="PS50109"/>
    </source>
</evidence>
<evidence type="ECO:0000256" key="6">
    <source>
        <dbReference type="ARBA" id="ARBA00022777"/>
    </source>
</evidence>
<feature type="domain" description="Histidine kinase" evidence="9">
    <location>
        <begin position="301"/>
        <end position="516"/>
    </location>
</feature>
<feature type="domain" description="PAS" evidence="10">
    <location>
        <begin position="155"/>
        <end position="226"/>
    </location>
</feature>
<dbReference type="InterPro" id="IPR003594">
    <property type="entry name" value="HATPase_dom"/>
</dbReference>
<dbReference type="Pfam" id="PF08448">
    <property type="entry name" value="PAS_4"/>
    <property type="match status" value="1"/>
</dbReference>
<accession>A0A934TST4</accession>
<proteinExistence type="predicted"/>